<dbReference type="FunFam" id="3.40.50.300:FF:000172">
    <property type="entry name" value="Dynamin-1-like protein isoform 1"/>
    <property type="match status" value="1"/>
</dbReference>
<evidence type="ECO:0000256" key="11">
    <source>
        <dbReference type="ARBA" id="ARBA00023134"/>
    </source>
</evidence>
<dbReference type="InterPro" id="IPR045063">
    <property type="entry name" value="Dynamin_N"/>
</dbReference>
<dbReference type="GO" id="GO:0000266">
    <property type="term" value="P:mitochondrial fission"/>
    <property type="evidence" value="ECO:0007669"/>
    <property type="project" value="TreeGrafter"/>
</dbReference>
<dbReference type="PANTHER" id="PTHR11566">
    <property type="entry name" value="DYNAMIN"/>
    <property type="match status" value="1"/>
</dbReference>
<keyword evidence="10" id="KW-0496">Mitochondrion</keyword>
<dbReference type="GO" id="GO:0005525">
    <property type="term" value="F:GTP binding"/>
    <property type="evidence" value="ECO:0007669"/>
    <property type="project" value="UniProtKB-KW"/>
</dbReference>
<dbReference type="PANTHER" id="PTHR11566:SF50">
    <property type="entry name" value="DYNAMIN-1-LIKE PROTEIN ISOFORM X1"/>
    <property type="match status" value="1"/>
</dbReference>
<comment type="similarity">
    <text evidence="14">Belongs to the TRAFAC class dynamin-like GTPase superfamily. Dynamin/Fzo/YdjA family.</text>
</comment>
<protein>
    <recommendedName>
        <fullName evidence="4">Dynamin-1-like protein</fullName>
        <ecNumber evidence="3">3.6.5.5</ecNumber>
    </recommendedName>
</protein>
<dbReference type="InterPro" id="IPR027417">
    <property type="entry name" value="P-loop_NTPase"/>
</dbReference>
<dbReference type="Gene3D" id="1.20.120.1240">
    <property type="entry name" value="Dynamin, middle domain"/>
    <property type="match status" value="1"/>
</dbReference>
<evidence type="ECO:0000256" key="4">
    <source>
        <dbReference type="ARBA" id="ARBA00018833"/>
    </source>
</evidence>
<evidence type="ECO:0000256" key="3">
    <source>
        <dbReference type="ARBA" id="ARBA00011980"/>
    </source>
</evidence>
<reference evidence="17" key="1">
    <citation type="submission" date="2025-08" db="UniProtKB">
        <authorList>
            <consortium name="Ensembl"/>
        </authorList>
    </citation>
    <scope>IDENTIFICATION</scope>
</reference>
<evidence type="ECO:0000256" key="9">
    <source>
        <dbReference type="ARBA" id="ARBA00023121"/>
    </source>
</evidence>
<dbReference type="PRINTS" id="PR00195">
    <property type="entry name" value="DYNAMIN"/>
</dbReference>
<evidence type="ECO:0000256" key="5">
    <source>
        <dbReference type="ARBA" id="ARBA00022490"/>
    </source>
</evidence>
<dbReference type="SMART" id="SM00053">
    <property type="entry name" value="DYNc"/>
    <property type="match status" value="1"/>
</dbReference>
<dbReference type="GO" id="GO:0048312">
    <property type="term" value="P:intracellular distribution of mitochondria"/>
    <property type="evidence" value="ECO:0007669"/>
    <property type="project" value="TreeGrafter"/>
</dbReference>
<gene>
    <name evidence="17" type="primary">si:dkey-32e23.4</name>
</gene>
<feature type="domain" description="Dynamin-type G" evidence="16">
    <location>
        <begin position="22"/>
        <end position="306"/>
    </location>
</feature>
<dbReference type="GO" id="GO:0006897">
    <property type="term" value="P:endocytosis"/>
    <property type="evidence" value="ECO:0007669"/>
    <property type="project" value="TreeGrafter"/>
</dbReference>
<proteinExistence type="inferred from homology"/>
<evidence type="ECO:0000256" key="1">
    <source>
        <dbReference type="ARBA" id="ARBA00004450"/>
    </source>
</evidence>
<evidence type="ECO:0000256" key="13">
    <source>
        <dbReference type="ARBA" id="ARBA00048040"/>
    </source>
</evidence>
<dbReference type="CDD" id="cd08771">
    <property type="entry name" value="DLP_1"/>
    <property type="match status" value="1"/>
</dbReference>
<evidence type="ECO:0000313" key="17">
    <source>
        <dbReference type="Ensembl" id="ENSSTUP00000060931.1"/>
    </source>
</evidence>
<dbReference type="FunFam" id="1.20.120.1240:FF:000001">
    <property type="entry name" value="Dynamin 1 like"/>
    <property type="match status" value="1"/>
</dbReference>
<dbReference type="InterPro" id="IPR022812">
    <property type="entry name" value="Dynamin"/>
</dbReference>
<dbReference type="Ensembl" id="ENSSTUT00000064290.1">
    <property type="protein sequence ID" value="ENSSTUP00000060931.1"/>
    <property type="gene ID" value="ENSSTUG00000026142.1"/>
</dbReference>
<dbReference type="EC" id="3.6.5.5" evidence="3"/>
<keyword evidence="12" id="KW-0472">Membrane</keyword>
<evidence type="ECO:0000259" key="16">
    <source>
        <dbReference type="PROSITE" id="PS51718"/>
    </source>
</evidence>
<keyword evidence="6 14" id="KW-0547">Nucleotide-binding</keyword>
<evidence type="ECO:0000256" key="2">
    <source>
        <dbReference type="ARBA" id="ARBA00004514"/>
    </source>
</evidence>
<sequence length="665" mass="74134">METLIPIINRLQEVFLTVGAEIIQLPQIVVVGSQSSGKSSVLESLVGRDFLPRGSGIVTRRPLVLQLVNVPPLAERRLQENGNGVKQNANSYPGIKADEWGTFLHSKNQVCGTIFDLHKSVLHCTLSGISPEPIYLKIFSPHVLNLTLVDLPGITKVPVGDQPEDIEAQVQEMILSFISNPNSLILSVSPANSDLATSDALKLAREVDPDGRRTLLVVSKLDLMDAGTDALEVLLGRVIPVRLGIVGVVNRSQHDINTQKSIEDTARDEQAFLQRHYPSLASRCGSRYLARTLSRLLMHHIRDCLPELKRRVTVLSAQYQARLSSYGQPVEDHSATLLQIVTKFASDYCNTIEGTATHIQTSELCGGARICYIFHETFGRTLQSIDPLGGLTELDILTAIRNATGPRPALFVPEISFELLVKRQIKRLEEPSLRCVELVHEELQRIIQHCSSYSTQELLRFPKLHDSIVEVVTSLLRKRLPITNDMVHNLVQIELAYINTKHPDFTDAAQVSASVNSQQGLQDGDKCWMNEKVAEEKAPVAGFSSPVKGQAINLLDTAVPVSRKLSAREQRDCEVIQRLIKCYFLIVRKSIQDSVPKTVMHFLVNFVKERLQSELVGQLYKQNLLQGLLIESQDTAQQRTEVAQMLEALQKASNIISEIRETHLW</sequence>
<evidence type="ECO:0000259" key="15">
    <source>
        <dbReference type="PROSITE" id="PS51388"/>
    </source>
</evidence>
<organism evidence="17 18">
    <name type="scientific">Salmo trutta</name>
    <name type="common">Brown trout</name>
    <dbReference type="NCBI Taxonomy" id="8032"/>
    <lineage>
        <taxon>Eukaryota</taxon>
        <taxon>Metazoa</taxon>
        <taxon>Chordata</taxon>
        <taxon>Craniata</taxon>
        <taxon>Vertebrata</taxon>
        <taxon>Euteleostomi</taxon>
        <taxon>Actinopterygii</taxon>
        <taxon>Neopterygii</taxon>
        <taxon>Teleostei</taxon>
        <taxon>Protacanthopterygii</taxon>
        <taxon>Salmoniformes</taxon>
        <taxon>Salmonidae</taxon>
        <taxon>Salmoninae</taxon>
        <taxon>Salmo</taxon>
    </lineage>
</organism>
<reference evidence="17" key="2">
    <citation type="submission" date="2025-09" db="UniProtKB">
        <authorList>
            <consortium name="Ensembl"/>
        </authorList>
    </citation>
    <scope>IDENTIFICATION</scope>
</reference>
<dbReference type="GO" id="GO:0005741">
    <property type="term" value="C:mitochondrial outer membrane"/>
    <property type="evidence" value="ECO:0007669"/>
    <property type="project" value="UniProtKB-SubCell"/>
</dbReference>
<dbReference type="GO" id="GO:0016559">
    <property type="term" value="P:peroxisome fission"/>
    <property type="evidence" value="ECO:0007669"/>
    <property type="project" value="TreeGrafter"/>
</dbReference>
<dbReference type="Pfam" id="PF00350">
    <property type="entry name" value="Dynamin_N"/>
    <property type="match status" value="1"/>
</dbReference>
<comment type="catalytic activity">
    <reaction evidence="13">
        <text>GTP + H2O = GDP + phosphate + H(+)</text>
        <dbReference type="Rhea" id="RHEA:19669"/>
        <dbReference type="ChEBI" id="CHEBI:15377"/>
        <dbReference type="ChEBI" id="CHEBI:15378"/>
        <dbReference type="ChEBI" id="CHEBI:37565"/>
        <dbReference type="ChEBI" id="CHEBI:43474"/>
        <dbReference type="ChEBI" id="CHEBI:58189"/>
        <dbReference type="EC" id="3.6.5.5"/>
    </reaction>
</comment>
<dbReference type="InterPro" id="IPR020850">
    <property type="entry name" value="GED_dom"/>
</dbReference>
<dbReference type="InterPro" id="IPR030381">
    <property type="entry name" value="G_DYNAMIN_dom"/>
</dbReference>
<dbReference type="InterPro" id="IPR000375">
    <property type="entry name" value="Dynamin_stalk"/>
</dbReference>
<accession>A0A674AR91</accession>
<comment type="subcellular location">
    <subcellularLocation>
        <location evidence="2">Cytoplasm</location>
        <location evidence="2">Cytosol</location>
    </subcellularLocation>
    <subcellularLocation>
        <location evidence="1">Mitochondrion outer membrane</location>
        <topology evidence="1">Peripheral membrane protein</topology>
    </subcellularLocation>
</comment>
<keyword evidence="7" id="KW-1000">Mitochondrion outer membrane</keyword>
<evidence type="ECO:0000256" key="7">
    <source>
        <dbReference type="ARBA" id="ARBA00022787"/>
    </source>
</evidence>
<dbReference type="GO" id="GO:0005874">
    <property type="term" value="C:microtubule"/>
    <property type="evidence" value="ECO:0007669"/>
    <property type="project" value="TreeGrafter"/>
</dbReference>
<name>A0A674AR91_SALTR</name>
<dbReference type="GO" id="GO:0008289">
    <property type="term" value="F:lipid binding"/>
    <property type="evidence" value="ECO:0007669"/>
    <property type="project" value="UniProtKB-KW"/>
</dbReference>
<feature type="domain" description="GED" evidence="15">
    <location>
        <begin position="573"/>
        <end position="664"/>
    </location>
</feature>
<dbReference type="SUPFAM" id="SSF52540">
    <property type="entry name" value="P-loop containing nucleoside triphosphate hydrolases"/>
    <property type="match status" value="1"/>
</dbReference>
<keyword evidence="8" id="KW-0378">Hydrolase</keyword>
<dbReference type="Pfam" id="PF01031">
    <property type="entry name" value="Dynamin_M"/>
    <property type="match status" value="1"/>
</dbReference>
<dbReference type="PROSITE" id="PS51718">
    <property type="entry name" value="G_DYNAMIN_2"/>
    <property type="match status" value="1"/>
</dbReference>
<dbReference type="GeneTree" id="ENSGT00940000165180"/>
<dbReference type="SMART" id="SM00302">
    <property type="entry name" value="GED"/>
    <property type="match status" value="1"/>
</dbReference>
<evidence type="ECO:0000313" key="18">
    <source>
        <dbReference type="Proteomes" id="UP000472277"/>
    </source>
</evidence>
<keyword evidence="5" id="KW-0963">Cytoplasm</keyword>
<dbReference type="PROSITE" id="PS51388">
    <property type="entry name" value="GED"/>
    <property type="match status" value="1"/>
</dbReference>
<dbReference type="GO" id="GO:0005829">
    <property type="term" value="C:cytosol"/>
    <property type="evidence" value="ECO:0007669"/>
    <property type="project" value="UniProtKB-SubCell"/>
</dbReference>
<dbReference type="InterPro" id="IPR019762">
    <property type="entry name" value="Dynamin_GTPase_CS"/>
</dbReference>
<keyword evidence="11 14" id="KW-0342">GTP-binding</keyword>
<dbReference type="InterPro" id="IPR001401">
    <property type="entry name" value="Dynamin_GTPase"/>
</dbReference>
<keyword evidence="9" id="KW-0446">Lipid-binding</keyword>
<dbReference type="Gene3D" id="3.40.50.300">
    <property type="entry name" value="P-loop containing nucleotide triphosphate hydrolases"/>
    <property type="match status" value="1"/>
</dbReference>
<dbReference type="Pfam" id="PF02212">
    <property type="entry name" value="GED"/>
    <property type="match status" value="1"/>
</dbReference>
<evidence type="ECO:0000256" key="10">
    <source>
        <dbReference type="ARBA" id="ARBA00023128"/>
    </source>
</evidence>
<dbReference type="GO" id="GO:0003924">
    <property type="term" value="F:GTPase activity"/>
    <property type="evidence" value="ECO:0007669"/>
    <property type="project" value="InterPro"/>
</dbReference>
<dbReference type="GO" id="GO:0008017">
    <property type="term" value="F:microtubule binding"/>
    <property type="evidence" value="ECO:0007669"/>
    <property type="project" value="TreeGrafter"/>
</dbReference>
<dbReference type="AlphaFoldDB" id="A0A674AR91"/>
<evidence type="ECO:0000256" key="14">
    <source>
        <dbReference type="RuleBase" id="RU003932"/>
    </source>
</evidence>
<keyword evidence="18" id="KW-1185">Reference proteome</keyword>
<dbReference type="Proteomes" id="UP000472277">
    <property type="component" value="Chromosome 9"/>
</dbReference>
<evidence type="ECO:0000256" key="6">
    <source>
        <dbReference type="ARBA" id="ARBA00022741"/>
    </source>
</evidence>
<evidence type="ECO:0000256" key="8">
    <source>
        <dbReference type="ARBA" id="ARBA00022801"/>
    </source>
</evidence>
<dbReference type="InterPro" id="IPR003130">
    <property type="entry name" value="GED"/>
</dbReference>
<dbReference type="PROSITE" id="PS00410">
    <property type="entry name" value="G_DYNAMIN_1"/>
    <property type="match status" value="1"/>
</dbReference>
<evidence type="ECO:0000256" key="12">
    <source>
        <dbReference type="ARBA" id="ARBA00023136"/>
    </source>
</evidence>